<protein>
    <submittedName>
        <fullName evidence="7">AMP-binding enzyme</fullName>
    </submittedName>
</protein>
<proteinExistence type="inferred from homology"/>
<dbReference type="GeneID" id="98116680"/>
<dbReference type="InterPro" id="IPR025110">
    <property type="entry name" value="AMP-bd_C"/>
</dbReference>
<comment type="caution">
    <text evidence="7">The sequence shown here is derived from an EMBL/GenBank/DDBJ whole genome shotgun (WGS) entry which is preliminary data.</text>
</comment>
<gene>
    <name evidence="7" type="ORF">HOO65_021047</name>
</gene>
<feature type="domain" description="AMP-binding enzyme C-terminal" evidence="6">
    <location>
        <begin position="541"/>
        <end position="622"/>
    </location>
</feature>
<dbReference type="SUPFAM" id="SSF56801">
    <property type="entry name" value="Acetyl-CoA synthetase-like"/>
    <property type="match status" value="1"/>
</dbReference>
<evidence type="ECO:0000256" key="1">
    <source>
        <dbReference type="ARBA" id="ARBA00006432"/>
    </source>
</evidence>
<dbReference type="PANTHER" id="PTHR43107">
    <property type="entry name" value="LONG-CHAIN FATTY ACID TRANSPORT PROTEIN"/>
    <property type="match status" value="1"/>
</dbReference>
<keyword evidence="4" id="KW-0067">ATP-binding</keyword>
<reference evidence="7 8" key="1">
    <citation type="submission" date="2020-05" db="EMBL/GenBank/DDBJ databases">
        <title>Ceratocystis lukuohia genome.</title>
        <authorList>
            <person name="Harrington T.C."/>
            <person name="Kim K."/>
            <person name="Mayers C.G."/>
        </authorList>
    </citation>
    <scope>NUCLEOTIDE SEQUENCE [LARGE SCALE GENOMIC DNA]</scope>
    <source>
        <strain evidence="7 8">C4212</strain>
    </source>
</reference>
<dbReference type="Pfam" id="PF00501">
    <property type="entry name" value="AMP-binding"/>
    <property type="match status" value="1"/>
</dbReference>
<organism evidence="7 8">
    <name type="scientific">Ceratocystis lukuohia</name>
    <dbReference type="NCBI Taxonomy" id="2019550"/>
    <lineage>
        <taxon>Eukaryota</taxon>
        <taxon>Fungi</taxon>
        <taxon>Dikarya</taxon>
        <taxon>Ascomycota</taxon>
        <taxon>Pezizomycotina</taxon>
        <taxon>Sordariomycetes</taxon>
        <taxon>Hypocreomycetidae</taxon>
        <taxon>Microascales</taxon>
        <taxon>Ceratocystidaceae</taxon>
        <taxon>Ceratocystis</taxon>
    </lineage>
</organism>
<dbReference type="InterPro" id="IPR020845">
    <property type="entry name" value="AMP-binding_CS"/>
</dbReference>
<evidence type="ECO:0000313" key="8">
    <source>
        <dbReference type="Proteomes" id="UP001610728"/>
    </source>
</evidence>
<evidence type="ECO:0000256" key="4">
    <source>
        <dbReference type="ARBA" id="ARBA00022840"/>
    </source>
</evidence>
<dbReference type="Pfam" id="PF13193">
    <property type="entry name" value="AMP-binding_C"/>
    <property type="match status" value="1"/>
</dbReference>
<keyword evidence="2" id="KW-0436">Ligase</keyword>
<dbReference type="PROSITE" id="PS00455">
    <property type="entry name" value="AMP_BINDING"/>
    <property type="match status" value="1"/>
</dbReference>
<dbReference type="RefSeq" id="XP_070861685.1">
    <property type="nucleotide sequence ID" value="XM_071006500.1"/>
</dbReference>
<evidence type="ECO:0000256" key="2">
    <source>
        <dbReference type="ARBA" id="ARBA00022598"/>
    </source>
</evidence>
<keyword evidence="3" id="KW-0547">Nucleotide-binding</keyword>
<accession>A0ABR4MQI3</accession>
<dbReference type="Proteomes" id="UP001610728">
    <property type="component" value="Unassembled WGS sequence"/>
</dbReference>
<evidence type="ECO:0000256" key="3">
    <source>
        <dbReference type="ARBA" id="ARBA00022741"/>
    </source>
</evidence>
<dbReference type="InterPro" id="IPR042099">
    <property type="entry name" value="ANL_N_sf"/>
</dbReference>
<dbReference type="InterPro" id="IPR000873">
    <property type="entry name" value="AMP-dep_synth/lig_dom"/>
</dbReference>
<sequence>MSGRSGPLALPLVFSCLLRPHFLSARLQACFTSRLWLTLRPLAIAAAGLVGTAAYINARAGIWYDYHLVRSVIPSALRSFIRSRTNGLNQFYVLERWARSSSRASLPLIKFEGRDYTYAQTYAAALSYGTWLRESKGVKPGDIVAIDFQNSETFVFLWFGLWAIGAKPAFINYNLTAQPLAHCVRACKAKLVLADPLIQESFTESVLQSIPGAELVVVTPDLDTQIRATQGKRYPDQVRNEDDIKNIAMLIYTSGTTGLPKPAIISWGKATVSSNFCARLLRLTEKDVFFTAMPMYHSSASLLGFLNVLEAGSTIAISRKFSAKTFWDQVRQSDATVIHYVGETCRYLLGTPPQTDPETGELLDRKHRVHTAFGNGLRPDVWDKFKERFGIDYIAEWYASTEGPFAIWNLSRNSFTQGAIGRNGWIYNMLMSINVQVVEVDPLADQPWRHPKSGLCRKVKAGTPGELMFRLPSNDVESRFQGYYGNEDATNSKILRNVLSKGDAWFRTGDMVVWDNDGRVFFSDRIGDTFRWKSENVSTAEVGQIVGQHPVVHEANVYGVELPRHDGRCGCAAIVFTSDVKGQPSPEVLKSLADHVANTLPKYARPIFLRVMPEMEATSTFKQLKHGLRAQGVDPDKVDSGKMYWLKNGTYTPFTETDWTMMVSGGVKL</sequence>
<keyword evidence="8" id="KW-1185">Reference proteome</keyword>
<comment type="similarity">
    <text evidence="1">Belongs to the ATP-dependent AMP-binding enzyme family.</text>
</comment>
<evidence type="ECO:0000259" key="5">
    <source>
        <dbReference type="Pfam" id="PF00501"/>
    </source>
</evidence>
<dbReference type="PANTHER" id="PTHR43107:SF15">
    <property type="entry name" value="FATTY ACID TRANSPORT PROTEIN 3, ISOFORM A"/>
    <property type="match status" value="1"/>
</dbReference>
<evidence type="ECO:0000259" key="6">
    <source>
        <dbReference type="Pfam" id="PF13193"/>
    </source>
</evidence>
<evidence type="ECO:0000313" key="7">
    <source>
        <dbReference type="EMBL" id="KAL2890505.1"/>
    </source>
</evidence>
<dbReference type="Gene3D" id="3.40.50.12780">
    <property type="entry name" value="N-terminal domain of ligase-like"/>
    <property type="match status" value="1"/>
</dbReference>
<dbReference type="EMBL" id="JABSNW010000002">
    <property type="protein sequence ID" value="KAL2890505.1"/>
    <property type="molecule type" value="Genomic_DNA"/>
</dbReference>
<dbReference type="PROSITE" id="PS51257">
    <property type="entry name" value="PROKAR_LIPOPROTEIN"/>
    <property type="match status" value="1"/>
</dbReference>
<name>A0ABR4MQI3_9PEZI</name>
<feature type="domain" description="AMP-dependent synthetase/ligase" evidence="5">
    <location>
        <begin position="107"/>
        <end position="472"/>
    </location>
</feature>
<dbReference type="InterPro" id="IPR045851">
    <property type="entry name" value="AMP-bd_C_sf"/>
</dbReference>
<dbReference type="Gene3D" id="3.30.300.30">
    <property type="match status" value="1"/>
</dbReference>